<gene>
    <name evidence="1" type="ORF">HNR05_000955</name>
</gene>
<dbReference type="Proteomes" id="UP000537260">
    <property type="component" value="Unassembled WGS sequence"/>
</dbReference>
<accession>A0A7Z0ECM8</accession>
<reference evidence="1 2" key="1">
    <citation type="submission" date="2020-07" db="EMBL/GenBank/DDBJ databases">
        <title>Sequencing the genomes of 1000 actinobacteria strains.</title>
        <authorList>
            <person name="Klenk H.-P."/>
        </authorList>
    </citation>
    <scope>NUCLEOTIDE SEQUENCE [LARGE SCALE GENOMIC DNA]</scope>
    <source>
        <strain evidence="1 2">LI1</strain>
    </source>
</reference>
<evidence type="ECO:0000313" key="2">
    <source>
        <dbReference type="Proteomes" id="UP000537260"/>
    </source>
</evidence>
<keyword evidence="2" id="KW-1185">Reference proteome</keyword>
<name>A0A7Z0ECM8_9MICO</name>
<dbReference type="AlphaFoldDB" id="A0A7Z0ECM8"/>
<evidence type="ECO:0000313" key="1">
    <source>
        <dbReference type="EMBL" id="NYJ19164.1"/>
    </source>
</evidence>
<protein>
    <submittedName>
        <fullName evidence="1">Uncharacterized protein</fullName>
    </submittedName>
</protein>
<sequence>MNLTESIAPKSDQLNADDLMTGPRTVTIVEVRSGSAEQPVNVVTEEFGPGRPYKPSKSMRRVMVSAWGADGSKHVGHQLTLFRNPTIRFGKDEVGGIQISHMSHIDGPLKVSLTVTRGKRAPFTVQPLTPPRPPKDESGRDWLKELAETECDADLISGLGTAARAANAGDVILNVILTAYREAKNPTLA</sequence>
<dbReference type="RefSeq" id="WP_179577970.1">
    <property type="nucleotide sequence ID" value="NZ_JACCFM010000001.1"/>
</dbReference>
<proteinExistence type="predicted"/>
<dbReference type="EMBL" id="JACCFM010000001">
    <property type="protein sequence ID" value="NYJ19164.1"/>
    <property type="molecule type" value="Genomic_DNA"/>
</dbReference>
<comment type="caution">
    <text evidence="1">The sequence shown here is derived from an EMBL/GenBank/DDBJ whole genome shotgun (WGS) entry which is preliminary data.</text>
</comment>
<organism evidence="1 2">
    <name type="scientific">Glaciibacter psychrotolerans</name>
    <dbReference type="NCBI Taxonomy" id="670054"/>
    <lineage>
        <taxon>Bacteria</taxon>
        <taxon>Bacillati</taxon>
        <taxon>Actinomycetota</taxon>
        <taxon>Actinomycetes</taxon>
        <taxon>Micrococcales</taxon>
        <taxon>Microbacteriaceae</taxon>
        <taxon>Glaciibacter</taxon>
    </lineage>
</organism>